<dbReference type="Pfam" id="PF00902">
    <property type="entry name" value="TatC"/>
    <property type="match status" value="1"/>
</dbReference>
<name>A0A8J6TI98_9CHLR</name>
<keyword evidence="5" id="KW-0653">Protein transport</keyword>
<dbReference type="GO" id="GO:0043953">
    <property type="term" value="P:protein transport by the Tat complex"/>
    <property type="evidence" value="ECO:0007669"/>
    <property type="project" value="UniProtKB-UniRule"/>
</dbReference>
<dbReference type="InterPro" id="IPR002033">
    <property type="entry name" value="TatC"/>
</dbReference>
<keyword evidence="5" id="KW-1003">Cell membrane</keyword>
<dbReference type="HAMAP" id="MF_00902">
    <property type="entry name" value="TatC"/>
    <property type="match status" value="1"/>
</dbReference>
<evidence type="ECO:0000256" key="3">
    <source>
        <dbReference type="ARBA" id="ARBA00022989"/>
    </source>
</evidence>
<comment type="caution">
    <text evidence="6">The sequence shown here is derived from an EMBL/GenBank/DDBJ whole genome shotgun (WGS) entry which is preliminary data.</text>
</comment>
<organism evidence="6 7">
    <name type="scientific">Candidatus Desulfolinea nitratireducens</name>
    <dbReference type="NCBI Taxonomy" id="2841698"/>
    <lineage>
        <taxon>Bacteria</taxon>
        <taxon>Bacillati</taxon>
        <taxon>Chloroflexota</taxon>
        <taxon>Anaerolineae</taxon>
        <taxon>Anaerolineales</taxon>
        <taxon>Anaerolineales incertae sedis</taxon>
        <taxon>Candidatus Desulfolinea</taxon>
    </lineage>
</organism>
<keyword evidence="4 5" id="KW-0472">Membrane</keyword>
<keyword evidence="2 5" id="KW-0812">Transmembrane</keyword>
<evidence type="ECO:0000256" key="5">
    <source>
        <dbReference type="HAMAP-Rule" id="MF_00902"/>
    </source>
</evidence>
<dbReference type="GO" id="GO:0065002">
    <property type="term" value="P:intracellular protein transmembrane transport"/>
    <property type="evidence" value="ECO:0007669"/>
    <property type="project" value="TreeGrafter"/>
</dbReference>
<accession>A0A8J6TI98</accession>
<feature type="transmembrane region" description="Helical" evidence="5">
    <location>
        <begin position="37"/>
        <end position="60"/>
    </location>
</feature>
<dbReference type="NCBIfam" id="TIGR00945">
    <property type="entry name" value="tatC"/>
    <property type="match status" value="1"/>
</dbReference>
<keyword evidence="3 5" id="KW-1133">Transmembrane helix</keyword>
<dbReference type="EMBL" id="JACNJN010000039">
    <property type="protein sequence ID" value="MBC8334047.1"/>
    <property type="molecule type" value="Genomic_DNA"/>
</dbReference>
<comment type="subcellular location">
    <subcellularLocation>
        <location evidence="5">Cell membrane</location>
        <topology evidence="5">Multi-pass membrane protein</topology>
    </subcellularLocation>
    <subcellularLocation>
        <location evidence="1">Membrane</location>
        <topology evidence="1">Multi-pass membrane protein</topology>
    </subcellularLocation>
</comment>
<protein>
    <recommendedName>
        <fullName evidence="5">Sec-independent protein translocase protein TatC</fullName>
    </recommendedName>
</protein>
<dbReference type="Proteomes" id="UP000614469">
    <property type="component" value="Unassembled WGS sequence"/>
</dbReference>
<reference evidence="6 7" key="1">
    <citation type="submission" date="2020-08" db="EMBL/GenBank/DDBJ databases">
        <title>Bridging the membrane lipid divide: bacteria of the FCB group superphylum have the potential to synthesize archaeal ether lipids.</title>
        <authorList>
            <person name="Villanueva L."/>
            <person name="Von Meijenfeldt F.A.B."/>
            <person name="Westbye A.B."/>
            <person name="Yadav S."/>
            <person name="Hopmans E.C."/>
            <person name="Dutilh B.E."/>
            <person name="Sinninghe Damste J.S."/>
        </authorList>
    </citation>
    <scope>NUCLEOTIDE SEQUENCE [LARGE SCALE GENOMIC DNA]</scope>
    <source>
        <strain evidence="6">NIOZ-UU36</strain>
    </source>
</reference>
<comment type="subunit">
    <text evidence="5">Forms a complex with TatA.</text>
</comment>
<feature type="transmembrane region" description="Helical" evidence="5">
    <location>
        <begin position="226"/>
        <end position="246"/>
    </location>
</feature>
<evidence type="ECO:0000256" key="1">
    <source>
        <dbReference type="ARBA" id="ARBA00004141"/>
    </source>
</evidence>
<comment type="function">
    <text evidence="5">Part of the twin-arginine translocation (Tat) system that transports large folded proteins containing a characteristic twin-arginine motif in their signal peptide across membranes.</text>
</comment>
<feature type="transmembrane region" description="Helical" evidence="5">
    <location>
        <begin position="116"/>
        <end position="143"/>
    </location>
</feature>
<dbReference type="PANTHER" id="PTHR30371:SF0">
    <property type="entry name" value="SEC-INDEPENDENT PROTEIN TRANSLOCASE PROTEIN TATC, CHLOROPLASTIC-RELATED"/>
    <property type="match status" value="1"/>
</dbReference>
<evidence type="ECO:0000313" key="7">
    <source>
        <dbReference type="Proteomes" id="UP000614469"/>
    </source>
</evidence>
<proteinExistence type="inferred from homology"/>
<feature type="transmembrane region" description="Helical" evidence="5">
    <location>
        <begin position="80"/>
        <end position="104"/>
    </location>
</feature>
<comment type="similarity">
    <text evidence="5">Belongs to the TatC family.</text>
</comment>
<feature type="transmembrane region" description="Helical" evidence="5">
    <location>
        <begin position="163"/>
        <end position="192"/>
    </location>
</feature>
<dbReference type="PANTHER" id="PTHR30371">
    <property type="entry name" value="SEC-INDEPENDENT PROTEIN TRANSLOCASE PROTEIN TATC"/>
    <property type="match status" value="1"/>
</dbReference>
<keyword evidence="5" id="KW-0813">Transport</keyword>
<keyword evidence="5" id="KW-0811">Translocation</keyword>
<evidence type="ECO:0000313" key="6">
    <source>
        <dbReference type="EMBL" id="MBC8334047.1"/>
    </source>
</evidence>
<dbReference type="GO" id="GO:0033281">
    <property type="term" value="C:TAT protein transport complex"/>
    <property type="evidence" value="ECO:0007669"/>
    <property type="project" value="UniProtKB-UniRule"/>
</dbReference>
<dbReference type="AlphaFoldDB" id="A0A8J6TI98"/>
<evidence type="ECO:0000256" key="4">
    <source>
        <dbReference type="ARBA" id="ARBA00023136"/>
    </source>
</evidence>
<sequence>MDTDQKQNKDDLRKSRRERRMQFWAHVEEFRTRLGRVIIGLLVTFSISLAFTEQVLQILLDYMNAVKPVALHPTESIVVYFRVAMLLGVVLVMPYLLYQILAFFLPGLKRSERRILVTSVFGLGFFFALGVTFAAFVMVPLAVGYLQGFMNDLVQPTYSIDGYISFVTTIMLSAGIIFETPLLLGLIARMGLVTAKQLSKGRRVALVSIAVLAAVVTPTPDAFNMLLVMAPLVVLYEVGIFLAWLAERARRKALAMEAV</sequence>
<dbReference type="PRINTS" id="PR01840">
    <property type="entry name" value="TATCFAMILY"/>
</dbReference>
<gene>
    <name evidence="5 6" type="primary">tatC</name>
    <name evidence="6" type="ORF">H8E29_02175</name>
</gene>
<dbReference type="GO" id="GO:0009977">
    <property type="term" value="F:proton motive force dependent protein transmembrane transporter activity"/>
    <property type="evidence" value="ECO:0007669"/>
    <property type="project" value="TreeGrafter"/>
</dbReference>
<evidence type="ECO:0000256" key="2">
    <source>
        <dbReference type="ARBA" id="ARBA00022692"/>
    </source>
</evidence>
<feature type="transmembrane region" description="Helical" evidence="5">
    <location>
        <begin position="204"/>
        <end position="220"/>
    </location>
</feature>